<accession>A0A081RVV1</accession>
<dbReference type="AlphaFoldDB" id="A0A081RVV1"/>
<gene>
    <name evidence="1" type="ORF">MEG1DRAFT_02533</name>
</gene>
<evidence type="ECO:0008006" key="3">
    <source>
        <dbReference type="Google" id="ProtNLM"/>
    </source>
</evidence>
<evidence type="ECO:0000313" key="2">
    <source>
        <dbReference type="Proteomes" id="UP000028002"/>
    </source>
</evidence>
<sequence>MLNLDTLRLAATVTASGISAPDYQTILNKITEFARQIYGTDAYLEPDSKDGQMLAIYALAIHDANNAVIAAYNSFSPATATGAALSNNVKINGIARHTSTYSTVDVKLIGAVGTTVKNGIVRDKQGYAWTLPDTVSIGLHGYVIATATCQTKGKITALPGDVTIIGTPTQGWQSVTNLAAAATGQPIELDAALRERQRKSVALPSRTVLDGIQGAISLIPGVVRRRGFENDTNVTDNNGIPPHSIAMIVDGGDAKLIAKTIETKKGPGAGTFGDTEIKIADSYSILHPIHFSRPKDVPVFVEITLTAFEGYTTLVGDRIRAAIASYIDAQLIGDNVYLSRLFSPANLRDEEGLTYDIFEIQIGRSEDEVSPSNLIVIFDEAVTCKPEHIKLIAR</sequence>
<comment type="caution">
    <text evidence="1">The sequence shown here is derived from an EMBL/GenBank/DDBJ whole genome shotgun (WGS) entry which is preliminary data.</text>
</comment>
<reference evidence="1 2" key="1">
    <citation type="submission" date="2014-03" db="EMBL/GenBank/DDBJ databases">
        <title>Draft Genome of Photorhabdus temperata Meg1.</title>
        <authorList>
            <person name="Hurst S.G.IV."/>
            <person name="Morris K."/>
            <person name="Thomas K."/>
            <person name="Tisa L.S."/>
        </authorList>
    </citation>
    <scope>NUCLEOTIDE SEQUENCE [LARGE SCALE GENOMIC DNA]</scope>
    <source>
        <strain evidence="1 2">Meg1</strain>
    </source>
</reference>
<dbReference type="PATRIC" id="fig|1393735.3.peg.2590"/>
<proteinExistence type="predicted"/>
<dbReference type="EMBL" id="JGVH01000040">
    <property type="protein sequence ID" value="KER02804.1"/>
    <property type="molecule type" value="Genomic_DNA"/>
</dbReference>
<protein>
    <recommendedName>
        <fullName evidence="3">Baseplate protein J-like domain-containing protein</fullName>
    </recommendedName>
</protein>
<name>A0A081RVV1_PHOTE</name>
<evidence type="ECO:0000313" key="1">
    <source>
        <dbReference type="EMBL" id="KER02804.1"/>
    </source>
</evidence>
<dbReference type="Proteomes" id="UP000028002">
    <property type="component" value="Unassembled WGS sequence"/>
</dbReference>
<organism evidence="1 2">
    <name type="scientific">Photorhabdus temperata subsp. temperata Meg1</name>
    <dbReference type="NCBI Taxonomy" id="1393735"/>
    <lineage>
        <taxon>Bacteria</taxon>
        <taxon>Pseudomonadati</taxon>
        <taxon>Pseudomonadota</taxon>
        <taxon>Gammaproteobacteria</taxon>
        <taxon>Enterobacterales</taxon>
        <taxon>Morganellaceae</taxon>
        <taxon>Photorhabdus</taxon>
    </lineage>
</organism>